<dbReference type="InterPro" id="IPR011006">
    <property type="entry name" value="CheY-like_superfamily"/>
</dbReference>
<evidence type="ECO:0000313" key="5">
    <source>
        <dbReference type="Proteomes" id="UP000078070"/>
    </source>
</evidence>
<keyword evidence="5" id="KW-1185">Reference proteome</keyword>
<dbReference type="SUPFAM" id="SSF52172">
    <property type="entry name" value="CheY-like"/>
    <property type="match status" value="1"/>
</dbReference>
<dbReference type="STRING" id="1821621.A8C75_08745"/>
<proteinExistence type="predicted"/>
<dbReference type="PROSITE" id="PS50110">
    <property type="entry name" value="RESPONSE_REGULATORY"/>
    <property type="match status" value="1"/>
</dbReference>
<dbReference type="RefSeq" id="WP_067380850.1">
    <property type="nucleotide sequence ID" value="NZ_CP015839.1"/>
</dbReference>
<accession>A0A1A9EWP9</accession>
<dbReference type="SMART" id="SM01012">
    <property type="entry name" value="ANTAR"/>
    <property type="match status" value="1"/>
</dbReference>
<dbReference type="Proteomes" id="UP000078070">
    <property type="component" value="Chromosome"/>
</dbReference>
<dbReference type="InterPro" id="IPR036388">
    <property type="entry name" value="WH-like_DNA-bd_sf"/>
</dbReference>
<dbReference type="Gene3D" id="3.40.50.2300">
    <property type="match status" value="1"/>
</dbReference>
<dbReference type="CDD" id="cd00156">
    <property type="entry name" value="REC"/>
    <property type="match status" value="1"/>
</dbReference>
<organism evidence="4 5">
    <name type="scientific">Marinobacterium aestuarii</name>
    <dbReference type="NCBI Taxonomy" id="1821621"/>
    <lineage>
        <taxon>Bacteria</taxon>
        <taxon>Pseudomonadati</taxon>
        <taxon>Pseudomonadota</taxon>
        <taxon>Gammaproteobacteria</taxon>
        <taxon>Oceanospirillales</taxon>
        <taxon>Oceanospirillaceae</taxon>
        <taxon>Marinobacterium</taxon>
    </lineage>
</organism>
<dbReference type="Gene3D" id="1.10.10.10">
    <property type="entry name" value="Winged helix-like DNA-binding domain superfamily/Winged helix DNA-binding domain"/>
    <property type="match status" value="1"/>
</dbReference>
<keyword evidence="1" id="KW-0597">Phosphoprotein</keyword>
<evidence type="ECO:0000259" key="2">
    <source>
        <dbReference type="PROSITE" id="PS50110"/>
    </source>
</evidence>
<dbReference type="GO" id="GO:0000160">
    <property type="term" value="P:phosphorelay signal transduction system"/>
    <property type="evidence" value="ECO:0007669"/>
    <property type="project" value="InterPro"/>
</dbReference>
<protein>
    <recommendedName>
        <fullName evidence="6">Histidine kinase</fullName>
    </recommendedName>
</protein>
<dbReference type="PIRSF" id="PIRSF036382">
    <property type="entry name" value="RR_antiterm"/>
    <property type="match status" value="1"/>
</dbReference>
<dbReference type="AlphaFoldDB" id="A0A1A9EWP9"/>
<dbReference type="PANTHER" id="PTHR43367:SF1">
    <property type="entry name" value="TWO-COMPONENT RESPONSE REGULATOR-LIKE APRR6-RELATED"/>
    <property type="match status" value="1"/>
</dbReference>
<reference evidence="4 5" key="2">
    <citation type="journal article" date="2018" name="Int. J. Syst. Evol. Microbiol.">
        <title>Marinobacterium aestuarii sp. nov., a benzene-degrading marine bacterium isolated from estuary sediment.</title>
        <authorList>
            <person name="Bae S.S."/>
            <person name="Jung J."/>
            <person name="Chung D."/>
            <person name="Baek K."/>
        </authorList>
    </citation>
    <scope>NUCLEOTIDE SEQUENCE [LARGE SCALE GENOMIC DNA]</scope>
    <source>
        <strain evidence="4 5">ST58-10</strain>
    </source>
</reference>
<evidence type="ECO:0000256" key="1">
    <source>
        <dbReference type="PROSITE-ProRule" id="PRU00169"/>
    </source>
</evidence>
<feature type="modified residue" description="4-aspartylphosphate" evidence="1">
    <location>
        <position position="58"/>
    </location>
</feature>
<evidence type="ECO:0000259" key="3">
    <source>
        <dbReference type="PROSITE" id="PS50921"/>
    </source>
</evidence>
<evidence type="ECO:0000313" key="4">
    <source>
        <dbReference type="EMBL" id="ANG62564.1"/>
    </source>
</evidence>
<dbReference type="EMBL" id="CP015839">
    <property type="protein sequence ID" value="ANG62564.1"/>
    <property type="molecule type" value="Genomic_DNA"/>
</dbReference>
<evidence type="ECO:0008006" key="6">
    <source>
        <dbReference type="Google" id="ProtNLM"/>
    </source>
</evidence>
<dbReference type="InterPro" id="IPR001789">
    <property type="entry name" value="Sig_transdc_resp-reg_receiver"/>
</dbReference>
<dbReference type="SMART" id="SM00448">
    <property type="entry name" value="REC"/>
    <property type="match status" value="1"/>
</dbReference>
<feature type="domain" description="ANTAR" evidence="3">
    <location>
        <begin position="128"/>
        <end position="189"/>
    </location>
</feature>
<dbReference type="KEGG" id="mars:A8C75_08745"/>
<sequence length="195" mass="22000">MKSPPSIKVLVIDEDRGRAALLEQSLRDQGYEVLARLDNTDLLADRVEELHPDMIIIDLDSPSRDVLENMALLNDRSPRPVVMFAEQGDSDTISKAIRSGVSAYVVDGLEFGRISSILDVAAARFREFQALRRELVEARSELADRKLIEKAKGLVMKRHKCPEDEAFKAMRRMAMDQQKPLAEIARNIIAVMEII</sequence>
<dbReference type="Pfam" id="PF03861">
    <property type="entry name" value="ANTAR"/>
    <property type="match status" value="1"/>
</dbReference>
<dbReference type="OrthoDB" id="9782798at2"/>
<dbReference type="PROSITE" id="PS50921">
    <property type="entry name" value="ANTAR"/>
    <property type="match status" value="1"/>
</dbReference>
<dbReference type="PANTHER" id="PTHR43367">
    <property type="match status" value="1"/>
</dbReference>
<dbReference type="Pfam" id="PF00072">
    <property type="entry name" value="Response_reg"/>
    <property type="match status" value="1"/>
</dbReference>
<dbReference type="InterPro" id="IPR008327">
    <property type="entry name" value="Sig_transdc_resp-reg_antiterm"/>
</dbReference>
<dbReference type="GO" id="GO:0003723">
    <property type="term" value="F:RNA binding"/>
    <property type="evidence" value="ECO:0007669"/>
    <property type="project" value="InterPro"/>
</dbReference>
<name>A0A1A9EWP9_9GAMM</name>
<reference evidence="5" key="1">
    <citation type="submission" date="2016-05" db="EMBL/GenBank/DDBJ databases">
        <authorList>
            <person name="Baek K."/>
            <person name="Yang S.-J."/>
        </authorList>
    </citation>
    <scope>NUCLEOTIDE SEQUENCE [LARGE SCALE GENOMIC DNA]</scope>
    <source>
        <strain evidence="5">ST58-10</strain>
    </source>
</reference>
<gene>
    <name evidence="4" type="ORF">A8C75_08745</name>
</gene>
<feature type="domain" description="Response regulatory" evidence="2">
    <location>
        <begin position="8"/>
        <end position="122"/>
    </location>
</feature>
<dbReference type="InterPro" id="IPR005561">
    <property type="entry name" value="ANTAR"/>
</dbReference>